<evidence type="ECO:0000259" key="5">
    <source>
        <dbReference type="Pfam" id="PF00413"/>
    </source>
</evidence>
<accession>A0A4Q7NVV4</accession>
<keyword evidence="4" id="KW-0862">Zinc</keyword>
<feature type="domain" description="Peptidase M10 metallopeptidase" evidence="5">
    <location>
        <begin position="264"/>
        <end position="294"/>
    </location>
</feature>
<gene>
    <name evidence="6" type="ORF">EV189_0565</name>
</gene>
<keyword evidence="3" id="KW-0378">Hydrolase</keyword>
<dbReference type="GO" id="GO:0031012">
    <property type="term" value="C:extracellular matrix"/>
    <property type="evidence" value="ECO:0007669"/>
    <property type="project" value="InterPro"/>
</dbReference>
<dbReference type="InterPro" id="IPR001818">
    <property type="entry name" value="Pept_M10_metallopeptidase"/>
</dbReference>
<evidence type="ECO:0000256" key="3">
    <source>
        <dbReference type="ARBA" id="ARBA00022801"/>
    </source>
</evidence>
<sequence>MILRPRVSPGLRARRWGGVESGRVVDALVLGPHRRRRRMTKALRQLDFADAPPPASRQHVPPPRRSGRQLVAVAVVVTCFAAPVLVPRLLPARAADVGEPVPPPGAGERHHRLLPPVVAPAGVGGYVYELTQPHSQRPVTYDSCRPLRYVVGLEHAPPGARQVVDEAAARVSAATGLVLVDEGLTDEVPSRERAAYQPDRYGEQWAPVLIAWSDPVETPGLAGRVAGIGGSRPWSDTHGRLTYVTGTVTLDTPTLAPLLSTRAGRAEVRAVVMHELGHVVGLAHTKDRHQLMYADNTGRTAFGDGDLRGLAMLGVGPCRPDL</sequence>
<dbReference type="GO" id="GO:0004222">
    <property type="term" value="F:metalloendopeptidase activity"/>
    <property type="evidence" value="ECO:0007669"/>
    <property type="project" value="InterPro"/>
</dbReference>
<name>A0A4Q7NVV4_9ACTN</name>
<dbReference type="EMBL" id="SGXD01000001">
    <property type="protein sequence ID" value="RZS91327.1"/>
    <property type="molecule type" value="Genomic_DNA"/>
</dbReference>
<dbReference type="AlphaFoldDB" id="A0A4Q7NVV4"/>
<protein>
    <submittedName>
        <fullName evidence="6">Matrixin</fullName>
    </submittedName>
</protein>
<evidence type="ECO:0000256" key="1">
    <source>
        <dbReference type="ARBA" id="ARBA00022670"/>
    </source>
</evidence>
<dbReference type="GO" id="GO:0008270">
    <property type="term" value="F:zinc ion binding"/>
    <property type="evidence" value="ECO:0007669"/>
    <property type="project" value="InterPro"/>
</dbReference>
<evidence type="ECO:0000313" key="7">
    <source>
        <dbReference type="Proteomes" id="UP000293638"/>
    </source>
</evidence>
<comment type="caution">
    <text evidence="6">The sequence shown here is derived from an EMBL/GenBank/DDBJ whole genome shotgun (WGS) entry which is preliminary data.</text>
</comment>
<dbReference type="Proteomes" id="UP000293638">
    <property type="component" value="Unassembled WGS sequence"/>
</dbReference>
<dbReference type="SUPFAM" id="SSF55486">
    <property type="entry name" value="Metalloproteases ('zincins'), catalytic domain"/>
    <property type="match status" value="1"/>
</dbReference>
<dbReference type="InterPro" id="IPR024079">
    <property type="entry name" value="MetalloPept_cat_dom_sf"/>
</dbReference>
<dbReference type="GO" id="GO:0006508">
    <property type="term" value="P:proteolysis"/>
    <property type="evidence" value="ECO:0007669"/>
    <property type="project" value="UniProtKB-KW"/>
</dbReference>
<keyword evidence="7" id="KW-1185">Reference proteome</keyword>
<reference evidence="6 7" key="1">
    <citation type="submission" date="2019-02" db="EMBL/GenBank/DDBJ databases">
        <title>Genomic Encyclopedia of Type Strains, Phase IV (KMG-IV): sequencing the most valuable type-strain genomes for metagenomic binning, comparative biology and taxonomic classification.</title>
        <authorList>
            <person name="Goeker M."/>
        </authorList>
    </citation>
    <scope>NUCLEOTIDE SEQUENCE [LARGE SCALE GENOMIC DNA]</scope>
    <source>
        <strain evidence="6 7">DSM 45622</strain>
    </source>
</reference>
<evidence type="ECO:0000313" key="6">
    <source>
        <dbReference type="EMBL" id="RZS91327.1"/>
    </source>
</evidence>
<evidence type="ECO:0000256" key="2">
    <source>
        <dbReference type="ARBA" id="ARBA00022723"/>
    </source>
</evidence>
<dbReference type="Pfam" id="PF00413">
    <property type="entry name" value="Peptidase_M10"/>
    <property type="match status" value="1"/>
</dbReference>
<evidence type="ECO:0000256" key="4">
    <source>
        <dbReference type="ARBA" id="ARBA00022833"/>
    </source>
</evidence>
<organism evidence="6 7">
    <name type="scientific">Motilibacter rhizosphaerae</name>
    <dbReference type="NCBI Taxonomy" id="598652"/>
    <lineage>
        <taxon>Bacteria</taxon>
        <taxon>Bacillati</taxon>
        <taxon>Actinomycetota</taxon>
        <taxon>Actinomycetes</taxon>
        <taxon>Motilibacterales</taxon>
        <taxon>Motilibacteraceae</taxon>
        <taxon>Motilibacter</taxon>
    </lineage>
</organism>
<dbReference type="Gene3D" id="3.40.390.10">
    <property type="entry name" value="Collagenase (Catalytic Domain)"/>
    <property type="match status" value="1"/>
</dbReference>
<keyword evidence="1" id="KW-0645">Protease</keyword>
<keyword evidence="2" id="KW-0479">Metal-binding</keyword>
<proteinExistence type="predicted"/>